<dbReference type="SUPFAM" id="SSF51735">
    <property type="entry name" value="NAD(P)-binding Rossmann-fold domains"/>
    <property type="match status" value="1"/>
</dbReference>
<dbReference type="PANTHER" id="PTHR48079">
    <property type="entry name" value="PROTEIN YEEZ"/>
    <property type="match status" value="1"/>
</dbReference>
<keyword evidence="3" id="KW-1185">Reference proteome</keyword>
<dbReference type="Gene3D" id="3.40.50.720">
    <property type="entry name" value="NAD(P)-binding Rossmann-like Domain"/>
    <property type="match status" value="1"/>
</dbReference>
<reference evidence="2 3" key="1">
    <citation type="submission" date="2018-04" db="EMBL/GenBank/DDBJ databases">
        <title>Genomic Encyclopedia of Archaeal and Bacterial Type Strains, Phase II (KMG-II): from individual species to whole genera.</title>
        <authorList>
            <person name="Goeker M."/>
        </authorList>
    </citation>
    <scope>NUCLEOTIDE SEQUENCE [LARGE SCALE GENOMIC DNA]</scope>
    <source>
        <strain evidence="2 3">DSM 23082</strain>
    </source>
</reference>
<dbReference type="GO" id="GO:0005737">
    <property type="term" value="C:cytoplasm"/>
    <property type="evidence" value="ECO:0007669"/>
    <property type="project" value="TreeGrafter"/>
</dbReference>
<dbReference type="AlphaFoldDB" id="A0A2T6AL50"/>
<accession>A0A2T6AL50</accession>
<dbReference type="OrthoDB" id="596910at2"/>
<dbReference type="Pfam" id="PF01370">
    <property type="entry name" value="Epimerase"/>
    <property type="match status" value="1"/>
</dbReference>
<evidence type="ECO:0000313" key="3">
    <source>
        <dbReference type="Proteomes" id="UP000244174"/>
    </source>
</evidence>
<dbReference type="EMBL" id="QBKQ01000001">
    <property type="protein sequence ID" value="PTX44552.1"/>
    <property type="molecule type" value="Genomic_DNA"/>
</dbReference>
<evidence type="ECO:0000313" key="2">
    <source>
        <dbReference type="EMBL" id="PTX44552.1"/>
    </source>
</evidence>
<dbReference type="PANTHER" id="PTHR48079:SF6">
    <property type="entry name" value="NAD(P)-BINDING DOMAIN-CONTAINING PROTEIN-RELATED"/>
    <property type="match status" value="1"/>
</dbReference>
<organism evidence="2 3">
    <name type="scientific">Christiangramia gaetbulicola</name>
    <dbReference type="NCBI Taxonomy" id="703340"/>
    <lineage>
        <taxon>Bacteria</taxon>
        <taxon>Pseudomonadati</taxon>
        <taxon>Bacteroidota</taxon>
        <taxon>Flavobacteriia</taxon>
        <taxon>Flavobacteriales</taxon>
        <taxon>Flavobacteriaceae</taxon>
        <taxon>Christiangramia</taxon>
    </lineage>
</organism>
<comment type="caution">
    <text evidence="2">The sequence shown here is derived from an EMBL/GenBank/DDBJ whole genome shotgun (WGS) entry which is preliminary data.</text>
</comment>
<feature type="domain" description="NAD-dependent epimerase/dehydratase" evidence="1">
    <location>
        <begin position="2"/>
        <end position="231"/>
    </location>
</feature>
<evidence type="ECO:0000259" key="1">
    <source>
        <dbReference type="Pfam" id="PF01370"/>
    </source>
</evidence>
<protein>
    <submittedName>
        <fullName evidence="2">Nucleoside-diphosphate-sugar epimerase</fullName>
    </submittedName>
</protein>
<name>A0A2T6AL50_9FLAO</name>
<proteinExistence type="predicted"/>
<dbReference type="InterPro" id="IPR051783">
    <property type="entry name" value="NAD(P)-dependent_oxidoreduct"/>
</dbReference>
<dbReference type="Proteomes" id="UP000244174">
    <property type="component" value="Unassembled WGS sequence"/>
</dbReference>
<dbReference type="RefSeq" id="WP_108170501.1">
    <property type="nucleotide sequence ID" value="NZ_QBKQ01000001.1"/>
</dbReference>
<dbReference type="InterPro" id="IPR036291">
    <property type="entry name" value="NAD(P)-bd_dom_sf"/>
</dbReference>
<dbReference type="InterPro" id="IPR001509">
    <property type="entry name" value="Epimerase_deHydtase"/>
</dbReference>
<sequence length="336" mass="37805">MILVTGGTGLIGAHLLYELAQKHERLRAAIRPTSDIDQVRKVFGYYSNNAEADILFEKIEWVQADINNIPALEEAFRGVEYVYHCAALISFDPSDEKKLRKINIEGTANIVNLCISNKIKKLCYVSSVAAIGSEVNAKEVTETAKWNPEGDHNDYAISKYGAEIEVWRGTQEGLDAVIVNPGIIIGPGFWDSGSGKIFKRIDKVLKYHFPKVSGFVGVNDVVRSMIQLMNSTIKNENYILISENLSFENVLKNTAEYLNKPAPSKQLKKWMITLGWIFQKIGSWFGAKREITRASIKGLYAETFYSNAKIKNDLNFQFTPVNEVLKETAAIYLKDH</sequence>
<dbReference type="GO" id="GO:0004029">
    <property type="term" value="F:aldehyde dehydrogenase (NAD+) activity"/>
    <property type="evidence" value="ECO:0007669"/>
    <property type="project" value="TreeGrafter"/>
</dbReference>
<gene>
    <name evidence="2" type="ORF">C8P64_0532</name>
</gene>